<organism evidence="7 8">
    <name type="scientific">Schaedlerella arabinosiphila</name>
    <dbReference type="NCBI Taxonomy" id="2044587"/>
    <lineage>
        <taxon>Bacteria</taxon>
        <taxon>Bacillati</taxon>
        <taxon>Bacillota</taxon>
        <taxon>Clostridia</taxon>
        <taxon>Lachnospirales</taxon>
        <taxon>Lachnospiraceae</taxon>
        <taxon>Schaedlerella</taxon>
    </lineage>
</organism>
<keyword evidence="3" id="KW-0547">Nucleotide-binding</keyword>
<dbReference type="EMBL" id="VIRB01000030">
    <property type="protein sequence ID" value="NDO67919.1"/>
    <property type="molecule type" value="Genomic_DNA"/>
</dbReference>
<evidence type="ECO:0000256" key="1">
    <source>
        <dbReference type="ARBA" id="ARBA00005417"/>
    </source>
</evidence>
<keyword evidence="2" id="KW-0813">Transport</keyword>
<accession>A0A9X5C4N2</accession>
<dbReference type="Pfam" id="PF00005">
    <property type="entry name" value="ABC_tran"/>
    <property type="match status" value="1"/>
</dbReference>
<keyword evidence="4 7" id="KW-0067">ATP-binding</keyword>
<evidence type="ECO:0000313" key="7">
    <source>
        <dbReference type="EMBL" id="NDO67919.1"/>
    </source>
</evidence>
<dbReference type="Gene3D" id="3.40.50.300">
    <property type="entry name" value="P-loop containing nucleotide triphosphate hydrolases"/>
    <property type="match status" value="1"/>
</dbReference>
<dbReference type="Proteomes" id="UP000474104">
    <property type="component" value="Unassembled WGS sequence"/>
</dbReference>
<dbReference type="PANTHER" id="PTHR42798:SF6">
    <property type="entry name" value="CELL DIVISION ATP-BINDING PROTEIN FTSE"/>
    <property type="match status" value="1"/>
</dbReference>
<dbReference type="InterPro" id="IPR003593">
    <property type="entry name" value="AAA+_ATPase"/>
</dbReference>
<dbReference type="SUPFAM" id="SSF52540">
    <property type="entry name" value="P-loop containing nucleoside triphosphate hydrolases"/>
    <property type="match status" value="1"/>
</dbReference>
<dbReference type="SMART" id="SM00382">
    <property type="entry name" value="AAA"/>
    <property type="match status" value="1"/>
</dbReference>
<reference evidence="7 8" key="1">
    <citation type="submission" date="2019-07" db="EMBL/GenBank/DDBJ databases">
        <title>Draft genome sequences of 15 bacterial species constituting the stable defined intestinal microbiota of the GM15 gnotobiotic mouse model.</title>
        <authorList>
            <person name="Elie C."/>
            <person name="Mathieu A."/>
            <person name="Saliou A."/>
            <person name="Darnaud M."/>
            <person name="Leulier F."/>
            <person name="Tamellini A."/>
        </authorList>
    </citation>
    <scope>NUCLEOTIDE SEQUENCE [LARGE SCALE GENOMIC DNA]</scope>
    <source>
        <strain evidence="8">ASF 502</strain>
    </source>
</reference>
<dbReference type="PROSITE" id="PS50893">
    <property type="entry name" value="ABC_TRANSPORTER_2"/>
    <property type="match status" value="1"/>
</dbReference>
<dbReference type="InterPro" id="IPR017871">
    <property type="entry name" value="ABC_transporter-like_CS"/>
</dbReference>
<evidence type="ECO:0000256" key="4">
    <source>
        <dbReference type="ARBA" id="ARBA00022840"/>
    </source>
</evidence>
<sequence length="270" mass="29043">MEIVKTCGLKKYFVNGEYEVRALDGVDISIEEGEFTALVGSSGSGKSTLLNMLGGLDTPTEGDVLIRGQSLKSMKRDEKTIFRRRNIGFVFQQFNLVPVLNVYENIILPLRLDGLTPDEAFLKKIIQTLGIEDKMGQMPSTLSGGQQQRAAIARALSVKPAIILADEPTGNLDSRASMEVAGLLKTCAVHFHQTVILVTHDEEVAQMADRILPIEDGKIAMRHGGTDAGTHLAGRAGARDAGTTDTRDTGTTAARDTGGTISSDRSEGRD</sequence>
<evidence type="ECO:0000256" key="5">
    <source>
        <dbReference type="SAM" id="MobiDB-lite"/>
    </source>
</evidence>
<evidence type="ECO:0000256" key="3">
    <source>
        <dbReference type="ARBA" id="ARBA00022741"/>
    </source>
</evidence>
<dbReference type="CDD" id="cd03255">
    <property type="entry name" value="ABC_MJ0796_LolCDE_FtsE"/>
    <property type="match status" value="1"/>
</dbReference>
<dbReference type="InterPro" id="IPR017911">
    <property type="entry name" value="MacB-like_ATP-bd"/>
</dbReference>
<evidence type="ECO:0000259" key="6">
    <source>
        <dbReference type="PROSITE" id="PS50893"/>
    </source>
</evidence>
<dbReference type="AlphaFoldDB" id="A0A9X5C4N2"/>
<evidence type="ECO:0000256" key="2">
    <source>
        <dbReference type="ARBA" id="ARBA00022448"/>
    </source>
</evidence>
<dbReference type="InterPro" id="IPR003439">
    <property type="entry name" value="ABC_transporter-like_ATP-bd"/>
</dbReference>
<comment type="similarity">
    <text evidence="1">Belongs to the ABC transporter superfamily.</text>
</comment>
<dbReference type="GO" id="GO:0016887">
    <property type="term" value="F:ATP hydrolysis activity"/>
    <property type="evidence" value="ECO:0007669"/>
    <property type="project" value="InterPro"/>
</dbReference>
<comment type="caution">
    <text evidence="7">The sequence shown here is derived from an EMBL/GenBank/DDBJ whole genome shotgun (WGS) entry which is preliminary data.</text>
</comment>
<dbReference type="PROSITE" id="PS00211">
    <property type="entry name" value="ABC_TRANSPORTER_1"/>
    <property type="match status" value="1"/>
</dbReference>
<name>A0A9X5C4N2_9FIRM</name>
<dbReference type="GO" id="GO:0098796">
    <property type="term" value="C:membrane protein complex"/>
    <property type="evidence" value="ECO:0007669"/>
    <property type="project" value="UniProtKB-ARBA"/>
</dbReference>
<dbReference type="GO" id="GO:0022857">
    <property type="term" value="F:transmembrane transporter activity"/>
    <property type="evidence" value="ECO:0007669"/>
    <property type="project" value="UniProtKB-ARBA"/>
</dbReference>
<gene>
    <name evidence="7" type="ORF">FMM80_04020</name>
</gene>
<protein>
    <submittedName>
        <fullName evidence="7">ABC transporter ATP-binding protein</fullName>
    </submittedName>
</protein>
<dbReference type="FunFam" id="3.40.50.300:FF:000032">
    <property type="entry name" value="Export ABC transporter ATP-binding protein"/>
    <property type="match status" value="1"/>
</dbReference>
<feature type="region of interest" description="Disordered" evidence="5">
    <location>
        <begin position="223"/>
        <end position="270"/>
    </location>
</feature>
<feature type="compositionally biased region" description="Low complexity" evidence="5">
    <location>
        <begin position="233"/>
        <end position="260"/>
    </location>
</feature>
<dbReference type="OrthoDB" id="9802264at2"/>
<proteinExistence type="inferred from homology"/>
<dbReference type="InterPro" id="IPR027417">
    <property type="entry name" value="P-loop_NTPase"/>
</dbReference>
<feature type="domain" description="ABC transporter" evidence="6">
    <location>
        <begin position="4"/>
        <end position="241"/>
    </location>
</feature>
<dbReference type="PANTHER" id="PTHR42798">
    <property type="entry name" value="LIPOPROTEIN-RELEASING SYSTEM ATP-BINDING PROTEIN LOLD"/>
    <property type="match status" value="1"/>
</dbReference>
<dbReference type="GO" id="GO:0005524">
    <property type="term" value="F:ATP binding"/>
    <property type="evidence" value="ECO:0007669"/>
    <property type="project" value="UniProtKB-KW"/>
</dbReference>
<evidence type="ECO:0000313" key="8">
    <source>
        <dbReference type="Proteomes" id="UP000474104"/>
    </source>
</evidence>